<dbReference type="RefSeq" id="WP_301210461.1">
    <property type="nucleotide sequence ID" value="NZ_JAROCF010000001.1"/>
</dbReference>
<keyword evidence="2" id="KW-1185">Reference proteome</keyword>
<protein>
    <recommendedName>
        <fullName evidence="3">DUF559 domain-containing protein</fullName>
    </recommendedName>
</protein>
<evidence type="ECO:0000313" key="2">
    <source>
        <dbReference type="Proteomes" id="UP001174208"/>
    </source>
</evidence>
<dbReference type="Proteomes" id="UP001174208">
    <property type="component" value="Unassembled WGS sequence"/>
</dbReference>
<comment type="caution">
    <text evidence="1">The sequence shown here is derived from an EMBL/GenBank/DDBJ whole genome shotgun (WGS) entry which is preliminary data.</text>
</comment>
<dbReference type="EMBL" id="JAROCF010000001">
    <property type="protein sequence ID" value="MDN4614020.1"/>
    <property type="molecule type" value="Genomic_DNA"/>
</dbReference>
<sequence length="281" mass="31339">MGVTRADLYNGRFHRPFHGVRTRTAPTEHRELCRAATLALPPGAVFSHRSAAALHGFPLPFRAQPQSVEVAVFEPDRTPRARGVIGHQLTPTGQRVVERDGLRILAAEEVWVQLGALLTVEELIIAGDYVITGNEPYSEDPPPTTRRLLDGALHRHGRHRGVRNLRLAAERVRYGSLSPQETRVRLALEDAGLPSPELNYRVEGSAGEARAMIDLAYPAYRVAIEYLGDHHRATASAYRDDIHRRERLVAWGWDVIFVTAADPLPEVASRVRTALRRSLTK</sequence>
<proteinExistence type="predicted"/>
<dbReference type="InterPro" id="IPR011335">
    <property type="entry name" value="Restrct_endonuc-II-like"/>
</dbReference>
<evidence type="ECO:0000313" key="1">
    <source>
        <dbReference type="EMBL" id="MDN4614020.1"/>
    </source>
</evidence>
<organism evidence="1 2">
    <name type="scientific">Leifsonia williamsii</name>
    <dbReference type="NCBI Taxonomy" id="3035919"/>
    <lineage>
        <taxon>Bacteria</taxon>
        <taxon>Bacillati</taxon>
        <taxon>Actinomycetota</taxon>
        <taxon>Actinomycetes</taxon>
        <taxon>Micrococcales</taxon>
        <taxon>Microbacteriaceae</taxon>
        <taxon>Leifsonia</taxon>
    </lineage>
</organism>
<evidence type="ECO:0008006" key="3">
    <source>
        <dbReference type="Google" id="ProtNLM"/>
    </source>
</evidence>
<gene>
    <name evidence="1" type="ORF">P5G50_06085</name>
</gene>
<name>A0ABT8K9A0_9MICO</name>
<dbReference type="SUPFAM" id="SSF52980">
    <property type="entry name" value="Restriction endonuclease-like"/>
    <property type="match status" value="1"/>
</dbReference>
<accession>A0ABT8K9A0</accession>
<reference evidence="1" key="1">
    <citation type="submission" date="2023-06" db="EMBL/GenBank/DDBJ databases">
        <title>MT1 and MT2 Draft Genomes of Novel Species.</title>
        <authorList>
            <person name="Venkateswaran K."/>
        </authorList>
    </citation>
    <scope>NUCLEOTIDE SEQUENCE</scope>
    <source>
        <strain evidence="1">F6_8S_P_1B</strain>
    </source>
</reference>